<dbReference type="GO" id="GO:0004784">
    <property type="term" value="F:superoxide dismutase activity"/>
    <property type="evidence" value="ECO:0007669"/>
    <property type="project" value="UniProtKB-EC"/>
</dbReference>
<evidence type="ECO:0000256" key="1">
    <source>
        <dbReference type="ARBA" id="ARBA00008714"/>
    </source>
</evidence>
<dbReference type="InterPro" id="IPR019833">
    <property type="entry name" value="Mn/Fe_SOD_BS"/>
</dbReference>
<feature type="domain" description="Manganese/iron superoxide dismutase N-terminal" evidence="9">
    <location>
        <begin position="2"/>
        <end position="79"/>
    </location>
</feature>
<sequence>MFTLRQLPFDAKTNAVVSEQTCNYHHGKHHATYVANLNNLIKDSEFANAGLYELLISTKGGLYNNAAQVYNHDFYWDCIAKKSQMSQELQAALSNEFGNFKDEFIKAATTLFGSGWAWLVYSPSSQKLEIVQTSNAVTPVTEGKIPLLVVDVWEHAYYIDNFNARPKYLETFYENINWEFVSSAYEWAKKEGLNSVKFYIDELHGNK</sequence>
<dbReference type="Pfam" id="PF00081">
    <property type="entry name" value="Sod_Fe_N"/>
    <property type="match status" value="1"/>
</dbReference>
<dbReference type="Gene3D" id="1.10.287.990">
    <property type="entry name" value="Fe,Mn superoxide dismutase (SOD) domain"/>
    <property type="match status" value="1"/>
</dbReference>
<evidence type="ECO:0000256" key="3">
    <source>
        <dbReference type="ARBA" id="ARBA00012682"/>
    </source>
</evidence>
<keyword evidence="4 7" id="KW-0479">Metal-binding</keyword>
<dbReference type="PIRSF" id="PIRSF000349">
    <property type="entry name" value="SODismutase"/>
    <property type="match status" value="1"/>
</dbReference>
<evidence type="ECO:0000256" key="2">
    <source>
        <dbReference type="ARBA" id="ARBA00011738"/>
    </source>
</evidence>
<evidence type="ECO:0000259" key="10">
    <source>
        <dbReference type="Pfam" id="PF02777"/>
    </source>
</evidence>
<evidence type="ECO:0000256" key="5">
    <source>
        <dbReference type="ARBA" id="ARBA00023002"/>
    </source>
</evidence>
<evidence type="ECO:0000256" key="8">
    <source>
        <dbReference type="RuleBase" id="RU000414"/>
    </source>
</evidence>
<dbReference type="FunFam" id="1.10.287.990:FF:000002">
    <property type="entry name" value="Superoxide dismutase"/>
    <property type="match status" value="1"/>
</dbReference>
<dbReference type="InterPro" id="IPR036314">
    <property type="entry name" value="SOD_C_sf"/>
</dbReference>
<comment type="subunit">
    <text evidence="2">Homodimer.</text>
</comment>
<keyword evidence="5 8" id="KW-0560">Oxidoreductase</keyword>
<dbReference type="SUPFAM" id="SSF54719">
    <property type="entry name" value="Fe,Mn superoxide dismutase (SOD), C-terminal domain"/>
    <property type="match status" value="1"/>
</dbReference>
<dbReference type="PROSITE" id="PS00088">
    <property type="entry name" value="SOD_MN"/>
    <property type="match status" value="1"/>
</dbReference>
<organism evidence="11 12">
    <name type="scientific">Campylobacter californiensis</name>
    <dbReference type="NCBI Taxonomy" id="1032243"/>
    <lineage>
        <taxon>Bacteria</taxon>
        <taxon>Pseudomonadati</taxon>
        <taxon>Campylobacterota</taxon>
        <taxon>Epsilonproteobacteria</taxon>
        <taxon>Campylobacterales</taxon>
        <taxon>Campylobacteraceae</taxon>
        <taxon>Campylobacter</taxon>
    </lineage>
</organism>
<feature type="binding site" evidence="7">
    <location>
        <position position="151"/>
    </location>
    <ligand>
        <name>Mn(2+)</name>
        <dbReference type="ChEBI" id="CHEBI:29035"/>
    </ligand>
</feature>
<dbReference type="InterPro" id="IPR036324">
    <property type="entry name" value="Mn/Fe_SOD_N_sf"/>
</dbReference>
<feature type="domain" description="Manganese/iron superoxide dismutase C-terminal" evidence="10">
    <location>
        <begin position="87"/>
        <end position="183"/>
    </location>
</feature>
<protein>
    <recommendedName>
        <fullName evidence="3 8">Superoxide dismutase</fullName>
        <ecNumber evidence="3 8">1.15.1.1</ecNumber>
    </recommendedName>
</protein>
<dbReference type="InterPro" id="IPR001189">
    <property type="entry name" value="Mn/Fe_SOD"/>
</dbReference>
<name>A0ABD4JIZ0_9BACT</name>
<evidence type="ECO:0000313" key="11">
    <source>
        <dbReference type="EMBL" id="MBE2986734.1"/>
    </source>
</evidence>
<dbReference type="PANTHER" id="PTHR42769">
    <property type="entry name" value="SUPEROXIDE DISMUTASE"/>
    <property type="match status" value="1"/>
</dbReference>
<dbReference type="SUPFAM" id="SSF46609">
    <property type="entry name" value="Fe,Mn superoxide dismutase (SOD), N-terminal domain"/>
    <property type="match status" value="1"/>
</dbReference>
<dbReference type="AlphaFoldDB" id="A0ABD4JIZ0"/>
<dbReference type="EC" id="1.15.1.1" evidence="3 8"/>
<feature type="binding site" evidence="7">
    <location>
        <position position="72"/>
    </location>
    <ligand>
        <name>Mn(2+)</name>
        <dbReference type="ChEBI" id="CHEBI:29035"/>
    </ligand>
</feature>
<comment type="caution">
    <text evidence="11">The sequence shown here is derived from an EMBL/GenBank/DDBJ whole genome shotgun (WGS) entry which is preliminary data.</text>
</comment>
<dbReference type="Proteomes" id="UP001318760">
    <property type="component" value="Unassembled WGS sequence"/>
</dbReference>
<evidence type="ECO:0000313" key="12">
    <source>
        <dbReference type="Proteomes" id="UP001318760"/>
    </source>
</evidence>
<feature type="binding site" evidence="7">
    <location>
        <position position="155"/>
    </location>
    <ligand>
        <name>Mn(2+)</name>
        <dbReference type="ChEBI" id="CHEBI:29035"/>
    </ligand>
</feature>
<evidence type="ECO:0000256" key="4">
    <source>
        <dbReference type="ARBA" id="ARBA00022723"/>
    </source>
</evidence>
<evidence type="ECO:0000259" key="9">
    <source>
        <dbReference type="Pfam" id="PF00081"/>
    </source>
</evidence>
<comment type="function">
    <text evidence="8">Destroys radicals which are normally produced within the cells and which are toxic to biological systems.</text>
</comment>
<proteinExistence type="inferred from homology"/>
<evidence type="ECO:0000256" key="6">
    <source>
        <dbReference type="ARBA" id="ARBA00023004"/>
    </source>
</evidence>
<keyword evidence="6" id="KW-0408">Iron</keyword>
<comment type="catalytic activity">
    <reaction evidence="8">
        <text>2 superoxide + 2 H(+) = H2O2 + O2</text>
        <dbReference type="Rhea" id="RHEA:20696"/>
        <dbReference type="ChEBI" id="CHEBI:15378"/>
        <dbReference type="ChEBI" id="CHEBI:15379"/>
        <dbReference type="ChEBI" id="CHEBI:16240"/>
        <dbReference type="ChEBI" id="CHEBI:18421"/>
        <dbReference type="EC" id="1.15.1.1"/>
    </reaction>
</comment>
<feature type="binding site" evidence="7">
    <location>
        <position position="25"/>
    </location>
    <ligand>
        <name>Mn(2+)</name>
        <dbReference type="ChEBI" id="CHEBI:29035"/>
    </ligand>
</feature>
<comment type="similarity">
    <text evidence="1 8">Belongs to the iron/manganese superoxide dismutase family.</text>
</comment>
<dbReference type="InterPro" id="IPR019831">
    <property type="entry name" value="Mn/Fe_SOD_N"/>
</dbReference>
<dbReference type="PRINTS" id="PR01703">
    <property type="entry name" value="MNSODISMTASE"/>
</dbReference>
<accession>A0ABD4JIZ0</accession>
<dbReference type="InterPro" id="IPR019832">
    <property type="entry name" value="Mn/Fe_SOD_C"/>
</dbReference>
<dbReference type="RefSeq" id="WP_336613502.1">
    <property type="nucleotide sequence ID" value="NZ_JADBHS010000011.1"/>
</dbReference>
<dbReference type="Gene3D" id="3.55.40.20">
    <property type="entry name" value="Iron/manganese superoxide dismutase, C-terminal domain"/>
    <property type="match status" value="1"/>
</dbReference>
<gene>
    <name evidence="11" type="primary">sodB</name>
    <name evidence="11" type="ORF">CCAL12919_06265</name>
</gene>
<dbReference type="PANTHER" id="PTHR42769:SF3">
    <property type="entry name" value="SUPEROXIDE DISMUTASE [FE] 2, CHLOROPLASTIC"/>
    <property type="match status" value="1"/>
</dbReference>
<dbReference type="Pfam" id="PF02777">
    <property type="entry name" value="Sod_Fe_C"/>
    <property type="match status" value="1"/>
</dbReference>
<reference evidence="11 12" key="1">
    <citation type="submission" date="2020-10" db="EMBL/GenBank/DDBJ databases">
        <title>Campylobacter californiensis sp. nov. isolated from cattle and feral swine in California.</title>
        <authorList>
            <person name="Miller W.G."/>
        </authorList>
    </citation>
    <scope>NUCLEOTIDE SEQUENCE [LARGE SCALE GENOMIC DNA]</scope>
    <source>
        <strain evidence="11 12">RM12919</strain>
    </source>
</reference>
<dbReference type="GO" id="GO:0046872">
    <property type="term" value="F:metal ion binding"/>
    <property type="evidence" value="ECO:0007669"/>
    <property type="project" value="UniProtKB-KW"/>
</dbReference>
<evidence type="ECO:0000256" key="7">
    <source>
        <dbReference type="PIRSR" id="PIRSR000349-1"/>
    </source>
</evidence>
<dbReference type="EMBL" id="JADBHS010000011">
    <property type="protein sequence ID" value="MBE2986734.1"/>
    <property type="molecule type" value="Genomic_DNA"/>
</dbReference>